<dbReference type="RefSeq" id="WP_017365891.1">
    <property type="nucleotide sequence ID" value="NZ_OX458332.1"/>
</dbReference>
<dbReference type="EMBL" id="OX458332">
    <property type="protein sequence ID" value="CAI8892838.1"/>
    <property type="molecule type" value="Genomic_DNA"/>
</dbReference>
<proteinExistence type="predicted"/>
<feature type="region of interest" description="Disordered" evidence="1">
    <location>
        <begin position="1"/>
        <end position="35"/>
    </location>
</feature>
<protein>
    <submittedName>
        <fullName evidence="2">Uncharacterized protein</fullName>
    </submittedName>
</protein>
<gene>
    <name evidence="2" type="ORF">MCNOR_3289</name>
</gene>
<sequence length="58" mass="6488">MPRAEIRERSFAPFPGGSQDHGQGEQGARVGKDNGVRFDGVVLQMPADRRRCRYANEN</sequence>
<name>A0AA35V383_METCP</name>
<reference evidence="2" key="1">
    <citation type="submission" date="2023-03" db="EMBL/GenBank/DDBJ databases">
        <authorList>
            <person name="Pearce D."/>
        </authorList>
    </citation>
    <scope>NUCLEOTIDE SEQUENCE</scope>
    <source>
        <strain evidence="2">Mc</strain>
    </source>
</reference>
<evidence type="ECO:0000313" key="3">
    <source>
        <dbReference type="Proteomes" id="UP001158598"/>
    </source>
</evidence>
<accession>A0AA35V383</accession>
<feature type="compositionally biased region" description="Basic and acidic residues" evidence="1">
    <location>
        <begin position="1"/>
        <end position="10"/>
    </location>
</feature>
<organism evidence="2 3">
    <name type="scientific">Methylococcus capsulatus</name>
    <dbReference type="NCBI Taxonomy" id="414"/>
    <lineage>
        <taxon>Bacteria</taxon>
        <taxon>Pseudomonadati</taxon>
        <taxon>Pseudomonadota</taxon>
        <taxon>Gammaproteobacteria</taxon>
        <taxon>Methylococcales</taxon>
        <taxon>Methylococcaceae</taxon>
        <taxon>Methylococcus</taxon>
    </lineage>
</organism>
<dbReference type="AlphaFoldDB" id="A0AA35V383"/>
<evidence type="ECO:0000313" key="2">
    <source>
        <dbReference type="EMBL" id="CAI8892838.1"/>
    </source>
</evidence>
<evidence type="ECO:0000256" key="1">
    <source>
        <dbReference type="SAM" id="MobiDB-lite"/>
    </source>
</evidence>
<dbReference type="Proteomes" id="UP001158598">
    <property type="component" value="Chromosome"/>
</dbReference>